<evidence type="ECO:0000313" key="1">
    <source>
        <dbReference type="EMBL" id="CAG8820108.1"/>
    </source>
</evidence>
<gene>
    <name evidence="1" type="ORF">RPERSI_LOCUS25286</name>
</gene>
<dbReference type="Proteomes" id="UP000789920">
    <property type="component" value="Unassembled WGS sequence"/>
</dbReference>
<evidence type="ECO:0000313" key="2">
    <source>
        <dbReference type="Proteomes" id="UP000789920"/>
    </source>
</evidence>
<reference evidence="1" key="1">
    <citation type="submission" date="2021-06" db="EMBL/GenBank/DDBJ databases">
        <authorList>
            <person name="Kallberg Y."/>
            <person name="Tangrot J."/>
            <person name="Rosling A."/>
        </authorList>
    </citation>
    <scope>NUCLEOTIDE SEQUENCE</scope>
    <source>
        <strain evidence="1">MA461A</strain>
    </source>
</reference>
<keyword evidence="2" id="KW-1185">Reference proteome</keyword>
<sequence length="45" mass="5193">FSAKSIWVRKYNHVKNSQNVESHLLHEIKTGRNKSDRLMLGIGIS</sequence>
<organism evidence="1 2">
    <name type="scientific">Racocetra persica</name>
    <dbReference type="NCBI Taxonomy" id="160502"/>
    <lineage>
        <taxon>Eukaryota</taxon>
        <taxon>Fungi</taxon>
        <taxon>Fungi incertae sedis</taxon>
        <taxon>Mucoromycota</taxon>
        <taxon>Glomeromycotina</taxon>
        <taxon>Glomeromycetes</taxon>
        <taxon>Diversisporales</taxon>
        <taxon>Gigasporaceae</taxon>
        <taxon>Racocetra</taxon>
    </lineage>
</organism>
<accession>A0ACA9S1C3</accession>
<protein>
    <submittedName>
        <fullName evidence="1">36245_t:CDS:1</fullName>
    </submittedName>
</protein>
<feature type="non-terminal residue" evidence="1">
    <location>
        <position position="1"/>
    </location>
</feature>
<name>A0ACA9S1C3_9GLOM</name>
<proteinExistence type="predicted"/>
<dbReference type="EMBL" id="CAJVQC010083166">
    <property type="protein sequence ID" value="CAG8820108.1"/>
    <property type="molecule type" value="Genomic_DNA"/>
</dbReference>
<comment type="caution">
    <text evidence="1">The sequence shown here is derived from an EMBL/GenBank/DDBJ whole genome shotgun (WGS) entry which is preliminary data.</text>
</comment>